<comment type="caution">
    <text evidence="2">The sequence shown here is derived from an EMBL/GenBank/DDBJ whole genome shotgun (WGS) entry which is preliminary data.</text>
</comment>
<sequence>MAATYSWHPRVDLTAPLWPCAQPILEDELMSSWLVRTALAHGCSPLTLTNSVWPRWRAWSTDLDRGLGTVRAAQLAHLAGCATTDIEACSLAAASRIITLTRKTTSGTLPWLLARGSRNLRCAGGLQICPHCFRQSIPYYRISARLAWHVACPVHLVRLVDRCPNCCTALQPHRLVPPDESCAHCHRCGVALADAPAIPMTHAEFGFQIDADDHLQKYASGETQVAPQARFHQAVRAISFLRAAARHQSVSTERALASLEISMTTLPISGLCLEMLSVADRATLLGYVWAIMTTDQDQLGELFRECPASCTAFYLQQNPPELSGRALRASIGQANVDPRREKGSGQLPNSKLAVQRMWIRLWRRFLRDS</sequence>
<dbReference type="Pfam" id="PF06527">
    <property type="entry name" value="TniQ"/>
    <property type="match status" value="1"/>
</dbReference>
<organism evidence="2 3">
    <name type="scientific">Pseudomonas amygdali pv. tabaci</name>
    <name type="common">Pseudomonas syringae pv. tabaci</name>
    <dbReference type="NCBI Taxonomy" id="322"/>
    <lineage>
        <taxon>Bacteria</taxon>
        <taxon>Pseudomonadati</taxon>
        <taxon>Pseudomonadota</taxon>
        <taxon>Gammaproteobacteria</taxon>
        <taxon>Pseudomonadales</taxon>
        <taxon>Pseudomonadaceae</taxon>
        <taxon>Pseudomonas</taxon>
        <taxon>Pseudomonas amygdali</taxon>
    </lineage>
</organism>
<evidence type="ECO:0000313" key="2">
    <source>
        <dbReference type="EMBL" id="RML78197.1"/>
    </source>
</evidence>
<evidence type="ECO:0000259" key="1">
    <source>
        <dbReference type="Pfam" id="PF06527"/>
    </source>
</evidence>
<dbReference type="Proteomes" id="UP000280350">
    <property type="component" value="Unassembled WGS sequence"/>
</dbReference>
<dbReference type="InterPro" id="IPR009492">
    <property type="entry name" value="TniQ"/>
</dbReference>
<accession>A0AAX1VR34</accession>
<reference evidence="2 3" key="1">
    <citation type="submission" date="2018-08" db="EMBL/GenBank/DDBJ databases">
        <title>Recombination of ecologically and evolutionarily significant loci maintains genetic cohesion in the Pseudomonas syringae species complex.</title>
        <authorList>
            <person name="Dillon M."/>
            <person name="Thakur S."/>
            <person name="Almeida R.N.D."/>
            <person name="Weir B.S."/>
            <person name="Guttman D.S."/>
        </authorList>
    </citation>
    <scope>NUCLEOTIDE SEQUENCE [LARGE SCALE GENOMIC DNA]</scope>
    <source>
        <strain evidence="2 3">ICMP 2851</strain>
    </source>
</reference>
<proteinExistence type="predicted"/>
<feature type="domain" description="TniQ" evidence="1">
    <location>
        <begin position="23"/>
        <end position="159"/>
    </location>
</feature>
<gene>
    <name evidence="2" type="ORF">ALQ89_100482</name>
</gene>
<protein>
    <recommendedName>
        <fullName evidence="1">TniQ domain-containing protein</fullName>
    </recommendedName>
</protein>
<dbReference type="EMBL" id="RBNX01000183">
    <property type="protein sequence ID" value="RML78197.1"/>
    <property type="molecule type" value="Genomic_DNA"/>
</dbReference>
<evidence type="ECO:0000313" key="3">
    <source>
        <dbReference type="Proteomes" id="UP000280350"/>
    </source>
</evidence>
<dbReference type="AlphaFoldDB" id="A0AAX1VR34"/>
<name>A0AAX1VR34_PSEAJ</name>